<proteinExistence type="predicted"/>
<dbReference type="AlphaFoldDB" id="A0A2K5ARQ7"/>
<organism evidence="1 2">
    <name type="scientific">Candidatus Nitrosocaldus cavascurensis</name>
    <dbReference type="NCBI Taxonomy" id="2058097"/>
    <lineage>
        <taxon>Archaea</taxon>
        <taxon>Nitrososphaerota</taxon>
        <taxon>Nitrososphaeria</taxon>
        <taxon>Candidatus Nitrosocaldales</taxon>
        <taxon>Candidatus Nitrosocaldaceae</taxon>
        <taxon>Candidatus Nitrosocaldus</taxon>
    </lineage>
</organism>
<evidence type="ECO:0000313" key="2">
    <source>
        <dbReference type="Proteomes" id="UP000236248"/>
    </source>
</evidence>
<gene>
    <name evidence="1" type="ORF">NCAV_1174</name>
</gene>
<sequence>MLSYLLPEVMHKRSTVINNKTMLMINRLLNGLIMMLRYV</sequence>
<reference evidence="2" key="1">
    <citation type="submission" date="2018-01" db="EMBL/GenBank/DDBJ databases">
        <authorList>
            <person name="Kerou L M."/>
        </authorList>
    </citation>
    <scope>NUCLEOTIDE SEQUENCE [LARGE SCALE GENOMIC DNA]</scope>
    <source>
        <strain evidence="2">SCU2</strain>
    </source>
</reference>
<keyword evidence="2" id="KW-1185">Reference proteome</keyword>
<dbReference type="Proteomes" id="UP000236248">
    <property type="component" value="Chromosome NCAV"/>
</dbReference>
<evidence type="ECO:0000313" key="1">
    <source>
        <dbReference type="EMBL" id="SPC34341.1"/>
    </source>
</evidence>
<name>A0A2K5ARQ7_9ARCH</name>
<dbReference type="KEGG" id="ncv:NCAV_1174"/>
<dbReference type="EMBL" id="LT981265">
    <property type="protein sequence ID" value="SPC34341.1"/>
    <property type="molecule type" value="Genomic_DNA"/>
</dbReference>
<protein>
    <submittedName>
        <fullName evidence="1">Uncharacterized protein</fullName>
    </submittedName>
</protein>
<accession>A0A2K5ARQ7</accession>